<dbReference type="Proteomes" id="UP000325451">
    <property type="component" value="Chromosome"/>
</dbReference>
<gene>
    <name evidence="1" type="ORF">PMYSY11_0293</name>
</gene>
<protein>
    <submittedName>
        <fullName evidence="1">Uncharacterized protein</fullName>
    </submittedName>
</protein>
<proteinExistence type="predicted"/>
<evidence type="ECO:0000313" key="2">
    <source>
        <dbReference type="Proteomes" id="UP000325451"/>
    </source>
</evidence>
<dbReference type="KEGG" id="pmao:PMYSY11_0293"/>
<sequence length="71" mass="7858">MQRHDGLRRVAANPSSTTRAVYVANPSPSTHAVNAEVGIRIAASDMAYFPLTLSAFDRWQIIFHAPVYVFP</sequence>
<dbReference type="AlphaFoldDB" id="A0A8S2B9E0"/>
<evidence type="ECO:0000313" key="1">
    <source>
        <dbReference type="EMBL" id="CAE6884930.1"/>
    </source>
</evidence>
<organism evidence="1 2">
    <name type="scientific">Pseudomonas marincola</name>
    <dbReference type="NCBI Taxonomy" id="437900"/>
    <lineage>
        <taxon>Bacteria</taxon>
        <taxon>Pseudomonadati</taxon>
        <taxon>Pseudomonadota</taxon>
        <taxon>Gammaproteobacteria</taxon>
        <taxon>Pseudomonadales</taxon>
        <taxon>Pseudomonadaceae</taxon>
        <taxon>Pseudomonas</taxon>
    </lineage>
</organism>
<dbReference type="EMBL" id="LR215729">
    <property type="protein sequence ID" value="CAE6884930.1"/>
    <property type="molecule type" value="Genomic_DNA"/>
</dbReference>
<accession>A0A8S2B9E0</accession>
<name>A0A8S2B9E0_9PSED</name>
<keyword evidence="2" id="KW-1185">Reference proteome</keyword>
<reference evidence="1" key="1">
    <citation type="submission" date="2021-02" db="EMBL/GenBank/DDBJ databases">
        <authorList>
            <consortium name="Genoscope - CEA"/>
            <person name="William W."/>
        </authorList>
    </citation>
    <scope>NUCLEOTIDE SEQUENCE</scope>
    <source>
        <strain evidence="1">YSy11</strain>
    </source>
</reference>